<evidence type="ECO:0000313" key="3">
    <source>
        <dbReference type="Proteomes" id="UP000193944"/>
    </source>
</evidence>
<organism evidence="2 3">
    <name type="scientific">Anaeromyces robustus</name>
    <dbReference type="NCBI Taxonomy" id="1754192"/>
    <lineage>
        <taxon>Eukaryota</taxon>
        <taxon>Fungi</taxon>
        <taxon>Fungi incertae sedis</taxon>
        <taxon>Chytridiomycota</taxon>
        <taxon>Chytridiomycota incertae sedis</taxon>
        <taxon>Neocallimastigomycetes</taxon>
        <taxon>Neocallimastigales</taxon>
        <taxon>Neocallimastigaceae</taxon>
        <taxon>Anaeromyces</taxon>
    </lineage>
</organism>
<reference evidence="2 3" key="1">
    <citation type="submission" date="2016-08" db="EMBL/GenBank/DDBJ databases">
        <title>A Parts List for Fungal Cellulosomes Revealed by Comparative Genomics.</title>
        <authorList>
            <consortium name="DOE Joint Genome Institute"/>
            <person name="Haitjema C.H."/>
            <person name="Gilmore S.P."/>
            <person name="Henske J.K."/>
            <person name="Solomon K.V."/>
            <person name="De Groot R."/>
            <person name="Kuo A."/>
            <person name="Mondo S.J."/>
            <person name="Salamov A.A."/>
            <person name="Labutti K."/>
            <person name="Zhao Z."/>
            <person name="Chiniquy J."/>
            <person name="Barry K."/>
            <person name="Brewer H.M."/>
            <person name="Purvine S.O."/>
            <person name="Wright A.T."/>
            <person name="Boxma B."/>
            <person name="Van Alen T."/>
            <person name="Hackstein J.H."/>
            <person name="Baker S.E."/>
            <person name="Grigoriev I.V."/>
            <person name="O'Malley M.A."/>
        </authorList>
    </citation>
    <scope>NUCLEOTIDE SEQUENCE [LARGE SCALE GENOMIC DNA]</scope>
    <source>
        <strain evidence="2 3">S4</strain>
    </source>
</reference>
<dbReference type="EMBL" id="MCFG01000186">
    <property type="protein sequence ID" value="ORX79118.1"/>
    <property type="molecule type" value="Genomic_DNA"/>
</dbReference>
<proteinExistence type="predicted"/>
<gene>
    <name evidence="2" type="ORF">BCR32DRAFT_281669</name>
</gene>
<dbReference type="Proteomes" id="UP000193944">
    <property type="component" value="Unassembled WGS sequence"/>
</dbReference>
<protein>
    <submittedName>
        <fullName evidence="2">Uncharacterized protein</fullName>
    </submittedName>
</protein>
<keyword evidence="1" id="KW-1133">Transmembrane helix</keyword>
<evidence type="ECO:0000313" key="2">
    <source>
        <dbReference type="EMBL" id="ORX79118.1"/>
    </source>
</evidence>
<keyword evidence="1" id="KW-0472">Membrane</keyword>
<dbReference type="AlphaFoldDB" id="A0A1Y1X0H7"/>
<keyword evidence="1" id="KW-0812">Transmembrane</keyword>
<evidence type="ECO:0000256" key="1">
    <source>
        <dbReference type="SAM" id="Phobius"/>
    </source>
</evidence>
<accession>A0A1Y1X0H7</accession>
<comment type="caution">
    <text evidence="2">The sequence shown here is derived from an EMBL/GenBank/DDBJ whole genome shotgun (WGS) entry which is preliminary data.</text>
</comment>
<sequence>MSYQKGGISSTSDRKNYYYRDSKCIILENDDSRPYIEFPNEKGNIQNIYILKLSFTIIISIVILFINIFVVFEFSHVHCGKTYEESYNNNEYSNNDCYIRELYSSSIKIPNDSSHFTRTMETCPLNSPLSGENKGQSKKNLNVPKNCSLLLANKDSKKSILLKPFHLLLKKAIFKMIKWIYCDETND</sequence>
<feature type="transmembrane region" description="Helical" evidence="1">
    <location>
        <begin position="49"/>
        <end position="72"/>
    </location>
</feature>
<name>A0A1Y1X0H7_9FUNG</name>
<keyword evidence="3" id="KW-1185">Reference proteome</keyword>
<reference evidence="2 3" key="2">
    <citation type="submission" date="2016-08" db="EMBL/GenBank/DDBJ databases">
        <title>Pervasive Adenine N6-methylation of Active Genes in Fungi.</title>
        <authorList>
            <consortium name="DOE Joint Genome Institute"/>
            <person name="Mondo S.J."/>
            <person name="Dannebaum R.O."/>
            <person name="Kuo R.C."/>
            <person name="Labutti K."/>
            <person name="Haridas S."/>
            <person name="Kuo A."/>
            <person name="Salamov A."/>
            <person name="Ahrendt S.R."/>
            <person name="Lipzen A."/>
            <person name="Sullivan W."/>
            <person name="Andreopoulos W.B."/>
            <person name="Clum A."/>
            <person name="Lindquist E."/>
            <person name="Daum C."/>
            <person name="Ramamoorthy G.K."/>
            <person name="Gryganskyi A."/>
            <person name="Culley D."/>
            <person name="Magnuson J.K."/>
            <person name="James T.Y."/>
            <person name="O'Malley M.A."/>
            <person name="Stajich J.E."/>
            <person name="Spatafora J.W."/>
            <person name="Visel A."/>
            <person name="Grigoriev I.V."/>
        </authorList>
    </citation>
    <scope>NUCLEOTIDE SEQUENCE [LARGE SCALE GENOMIC DNA]</scope>
    <source>
        <strain evidence="2 3">S4</strain>
    </source>
</reference>